<sequence>MEGTGDSFLLSLALLSLSRFLFHSLAGPRGLSLKPAGSPPQLVSRFIIRWNSPPKPVRGQNYPCPKLEPWLPNDLMLSPPPLSFAEHDIKMLKGLCGVDIH</sequence>
<evidence type="ECO:0000256" key="1">
    <source>
        <dbReference type="SAM" id="SignalP"/>
    </source>
</evidence>
<keyword evidence="1" id="KW-0732">Signal</keyword>
<accession>A0A194XC00</accession>
<proteinExistence type="predicted"/>
<dbReference type="InParanoid" id="A0A194XC00"/>
<organism evidence="2 3">
    <name type="scientific">Mollisia scopiformis</name>
    <name type="common">Conifer needle endophyte fungus</name>
    <name type="synonym">Phialocephala scopiformis</name>
    <dbReference type="NCBI Taxonomy" id="149040"/>
    <lineage>
        <taxon>Eukaryota</taxon>
        <taxon>Fungi</taxon>
        <taxon>Dikarya</taxon>
        <taxon>Ascomycota</taxon>
        <taxon>Pezizomycotina</taxon>
        <taxon>Leotiomycetes</taxon>
        <taxon>Helotiales</taxon>
        <taxon>Mollisiaceae</taxon>
        <taxon>Mollisia</taxon>
    </lineage>
</organism>
<keyword evidence="3" id="KW-1185">Reference proteome</keyword>
<dbReference type="AlphaFoldDB" id="A0A194XC00"/>
<dbReference type="EMBL" id="KQ947414">
    <property type="protein sequence ID" value="KUJ17282.1"/>
    <property type="molecule type" value="Genomic_DNA"/>
</dbReference>
<dbReference type="RefSeq" id="XP_018071637.1">
    <property type="nucleotide sequence ID" value="XM_018214867.1"/>
</dbReference>
<feature type="chain" id="PRO_5008268050" evidence="1">
    <location>
        <begin position="27"/>
        <end position="101"/>
    </location>
</feature>
<evidence type="ECO:0000313" key="2">
    <source>
        <dbReference type="EMBL" id="KUJ17282.1"/>
    </source>
</evidence>
<dbReference type="Proteomes" id="UP000070700">
    <property type="component" value="Unassembled WGS sequence"/>
</dbReference>
<evidence type="ECO:0000313" key="3">
    <source>
        <dbReference type="Proteomes" id="UP000070700"/>
    </source>
</evidence>
<dbReference type="KEGG" id="psco:LY89DRAFT_684370"/>
<dbReference type="GeneID" id="28824593"/>
<name>A0A194XC00_MOLSC</name>
<reference evidence="2 3" key="1">
    <citation type="submission" date="2015-10" db="EMBL/GenBank/DDBJ databases">
        <title>Full genome of DAOMC 229536 Phialocephala scopiformis, a fungal endophyte of spruce producing the potent anti-insectan compound rugulosin.</title>
        <authorList>
            <consortium name="DOE Joint Genome Institute"/>
            <person name="Walker A.K."/>
            <person name="Frasz S.L."/>
            <person name="Seifert K.A."/>
            <person name="Miller J.D."/>
            <person name="Mondo S.J."/>
            <person name="Labutti K."/>
            <person name="Lipzen A."/>
            <person name="Dockter R."/>
            <person name="Kennedy M."/>
            <person name="Grigoriev I.V."/>
            <person name="Spatafora J.W."/>
        </authorList>
    </citation>
    <scope>NUCLEOTIDE SEQUENCE [LARGE SCALE GENOMIC DNA]</scope>
    <source>
        <strain evidence="2 3">CBS 120377</strain>
    </source>
</reference>
<gene>
    <name evidence="2" type="ORF">LY89DRAFT_684370</name>
</gene>
<protein>
    <submittedName>
        <fullName evidence="2">Uncharacterized protein</fullName>
    </submittedName>
</protein>
<feature type="signal peptide" evidence="1">
    <location>
        <begin position="1"/>
        <end position="26"/>
    </location>
</feature>